<dbReference type="AlphaFoldDB" id="A0A382FBX8"/>
<accession>A0A382FBX8</accession>
<feature type="transmembrane region" description="Helical" evidence="1">
    <location>
        <begin position="12"/>
        <end position="32"/>
    </location>
</feature>
<dbReference type="EMBL" id="UINC01048979">
    <property type="protein sequence ID" value="SVB60169.1"/>
    <property type="molecule type" value="Genomic_DNA"/>
</dbReference>
<keyword evidence="1" id="KW-0472">Membrane</keyword>
<organism evidence="2">
    <name type="scientific">marine metagenome</name>
    <dbReference type="NCBI Taxonomy" id="408172"/>
    <lineage>
        <taxon>unclassified sequences</taxon>
        <taxon>metagenomes</taxon>
        <taxon>ecological metagenomes</taxon>
    </lineage>
</organism>
<sequence length="94" mass="10664">MITIVGNMFDIFLGISRFIPCFFARWVISYMTDNAQSSMLFKASMLTCIPSSLNSLFTAVLFNTIMPLQLMFEKKGVERKPKNTTPRIGISKTN</sequence>
<keyword evidence="1" id="KW-1133">Transmembrane helix</keyword>
<evidence type="ECO:0000256" key="1">
    <source>
        <dbReference type="SAM" id="Phobius"/>
    </source>
</evidence>
<reference evidence="2" key="1">
    <citation type="submission" date="2018-05" db="EMBL/GenBank/DDBJ databases">
        <authorList>
            <person name="Lanie J.A."/>
            <person name="Ng W.-L."/>
            <person name="Kazmierczak K.M."/>
            <person name="Andrzejewski T.M."/>
            <person name="Davidsen T.M."/>
            <person name="Wayne K.J."/>
            <person name="Tettelin H."/>
            <person name="Glass J.I."/>
            <person name="Rusch D."/>
            <person name="Podicherti R."/>
            <person name="Tsui H.-C.T."/>
            <person name="Winkler M.E."/>
        </authorList>
    </citation>
    <scope>NUCLEOTIDE SEQUENCE</scope>
</reference>
<gene>
    <name evidence="2" type="ORF">METZ01_LOCUS213023</name>
</gene>
<feature type="transmembrane region" description="Helical" evidence="1">
    <location>
        <begin position="52"/>
        <end position="72"/>
    </location>
</feature>
<name>A0A382FBX8_9ZZZZ</name>
<evidence type="ECO:0000313" key="2">
    <source>
        <dbReference type="EMBL" id="SVB60169.1"/>
    </source>
</evidence>
<protein>
    <submittedName>
        <fullName evidence="2">Uncharacterized protein</fullName>
    </submittedName>
</protein>
<proteinExistence type="predicted"/>
<keyword evidence="1" id="KW-0812">Transmembrane</keyword>